<accession>A0ABQ8FCB6</accession>
<feature type="region of interest" description="Disordered" evidence="2">
    <location>
        <begin position="283"/>
        <end position="319"/>
    </location>
</feature>
<keyword evidence="1" id="KW-0175">Coiled coil</keyword>
<dbReference type="EMBL" id="JAFCIX010000271">
    <property type="protein sequence ID" value="KAH6595808.1"/>
    <property type="molecule type" value="Genomic_DNA"/>
</dbReference>
<gene>
    <name evidence="4" type="ORF">BASA50_005535</name>
</gene>
<feature type="compositionally biased region" description="Basic residues" evidence="2">
    <location>
        <begin position="1"/>
        <end position="11"/>
    </location>
</feature>
<dbReference type="Proteomes" id="UP001648503">
    <property type="component" value="Unassembled WGS sequence"/>
</dbReference>
<sequence length="506" mass="56729">MQRLPAHHNKSTRASTVSTQSPPMILERLKDADGTQAISSRRIPRKPRLNFANMPSESLDRITQLVQTTDEQRAIISKLLAENRTLNIVNFRQERAIQRLDTNRSDMPQVINSMSEELRVAKASIRLTNIEKARHLSKIISLEKTSQQQSEEIHRLHEKIKLLKTRLQIRNTSGIVDLQANSNLQDNNLVETNDFIKSLKGQTCDFENESCVDTFLTNLKKDNPVNVPSHAKPEISSLIPRQHDKKKPNISIANHCSTNPNSLEYNVDRRDVGTILCHFSTQDEASRSERLSGEERDHLSPLAEPNNTSPLHHTGIDPKAMPTVRAGRVYSPLPKEAEVCKNDHAKTDANDFRNGRLEIPTKDPLRKVEPEKNSIHKPVMGLSKSKYPANQPLVSSGDSAIASPVCKDRFEEKSAIPLKHPTSVQHNSIAPSSSPPSIANLESMPYSMMGEYEYDIPLLPSNLSECILNDLSKLHLLSEKADYAGATHEDIPHISSRASNYSDDFS</sequence>
<evidence type="ECO:0000256" key="1">
    <source>
        <dbReference type="SAM" id="Coils"/>
    </source>
</evidence>
<comment type="caution">
    <text evidence="4">The sequence shown here is derived from an EMBL/GenBank/DDBJ whole genome shotgun (WGS) entry which is preliminary data.</text>
</comment>
<organism evidence="4 5">
    <name type="scientific">Batrachochytrium salamandrivorans</name>
    <dbReference type="NCBI Taxonomy" id="1357716"/>
    <lineage>
        <taxon>Eukaryota</taxon>
        <taxon>Fungi</taxon>
        <taxon>Fungi incertae sedis</taxon>
        <taxon>Chytridiomycota</taxon>
        <taxon>Chytridiomycota incertae sedis</taxon>
        <taxon>Chytridiomycetes</taxon>
        <taxon>Rhizophydiales</taxon>
        <taxon>Rhizophydiales incertae sedis</taxon>
        <taxon>Batrachochytrium</taxon>
    </lineage>
</organism>
<evidence type="ECO:0000313" key="5">
    <source>
        <dbReference type="Proteomes" id="UP001648503"/>
    </source>
</evidence>
<feature type="compositionally biased region" description="Polar residues" evidence="2">
    <location>
        <begin position="12"/>
        <end position="21"/>
    </location>
</feature>
<evidence type="ECO:0000259" key="3">
    <source>
        <dbReference type="Pfam" id="PF15619"/>
    </source>
</evidence>
<name>A0ABQ8FCB6_9FUNG</name>
<feature type="coiled-coil region" evidence="1">
    <location>
        <begin position="139"/>
        <end position="166"/>
    </location>
</feature>
<feature type="compositionally biased region" description="Basic and acidic residues" evidence="2">
    <location>
        <begin position="284"/>
        <end position="299"/>
    </location>
</feature>
<feature type="region of interest" description="Disordered" evidence="2">
    <location>
        <begin position="1"/>
        <end position="21"/>
    </location>
</feature>
<reference evidence="4 5" key="1">
    <citation type="submission" date="2021-02" db="EMBL/GenBank/DDBJ databases">
        <title>Variation within the Batrachochytrium salamandrivorans European outbreak.</title>
        <authorList>
            <person name="Kelly M."/>
            <person name="Pasmans F."/>
            <person name="Shea T.P."/>
            <person name="Munoz J.F."/>
            <person name="Carranza S."/>
            <person name="Cuomo C.A."/>
            <person name="Martel A."/>
        </authorList>
    </citation>
    <scope>NUCLEOTIDE SEQUENCE [LARGE SCALE GENOMIC DNA]</scope>
    <source>
        <strain evidence="4 5">AMFP18/2</strain>
    </source>
</reference>
<evidence type="ECO:0000313" key="4">
    <source>
        <dbReference type="EMBL" id="KAH6595808.1"/>
    </source>
</evidence>
<proteinExistence type="predicted"/>
<dbReference type="InterPro" id="IPR028933">
    <property type="entry name" value="Lebercilin_dom"/>
</dbReference>
<protein>
    <recommendedName>
        <fullName evidence="3">Lebercilin domain-containing protein</fullName>
    </recommendedName>
</protein>
<dbReference type="Pfam" id="PF15619">
    <property type="entry name" value="Lebercilin"/>
    <property type="match status" value="1"/>
</dbReference>
<keyword evidence="5" id="KW-1185">Reference proteome</keyword>
<evidence type="ECO:0000256" key="2">
    <source>
        <dbReference type="SAM" id="MobiDB-lite"/>
    </source>
</evidence>
<feature type="domain" description="Lebercilin" evidence="3">
    <location>
        <begin position="53"/>
        <end position="201"/>
    </location>
</feature>